<comment type="caution">
    <text evidence="2">The sequence shown here is derived from an EMBL/GenBank/DDBJ whole genome shotgun (WGS) entry which is preliminary data.</text>
</comment>
<dbReference type="Proteomes" id="UP000327157">
    <property type="component" value="Chromosome 6"/>
</dbReference>
<feature type="region of interest" description="Disordered" evidence="1">
    <location>
        <begin position="1"/>
        <end position="20"/>
    </location>
</feature>
<organism evidence="2 3">
    <name type="scientific">Pyrus ussuriensis x Pyrus communis</name>
    <dbReference type="NCBI Taxonomy" id="2448454"/>
    <lineage>
        <taxon>Eukaryota</taxon>
        <taxon>Viridiplantae</taxon>
        <taxon>Streptophyta</taxon>
        <taxon>Embryophyta</taxon>
        <taxon>Tracheophyta</taxon>
        <taxon>Spermatophyta</taxon>
        <taxon>Magnoliopsida</taxon>
        <taxon>eudicotyledons</taxon>
        <taxon>Gunneridae</taxon>
        <taxon>Pentapetalae</taxon>
        <taxon>rosids</taxon>
        <taxon>fabids</taxon>
        <taxon>Rosales</taxon>
        <taxon>Rosaceae</taxon>
        <taxon>Amygdaloideae</taxon>
        <taxon>Maleae</taxon>
        <taxon>Pyrus</taxon>
    </lineage>
</organism>
<dbReference type="EMBL" id="SMOL01000120">
    <property type="protein sequence ID" value="KAB2633027.1"/>
    <property type="molecule type" value="Genomic_DNA"/>
</dbReference>
<protein>
    <submittedName>
        <fullName evidence="2">Activating signal cointegrator 1 complex subunit 2-like</fullName>
    </submittedName>
</protein>
<evidence type="ECO:0000313" key="3">
    <source>
        <dbReference type="Proteomes" id="UP000327157"/>
    </source>
</evidence>
<keyword evidence="3" id="KW-1185">Reference proteome</keyword>
<accession>A0A5N5I1K7</accession>
<evidence type="ECO:0000256" key="1">
    <source>
        <dbReference type="SAM" id="MobiDB-lite"/>
    </source>
</evidence>
<dbReference type="AlphaFoldDB" id="A0A5N5I1K7"/>
<proteinExistence type="predicted"/>
<reference evidence="2 3" key="3">
    <citation type="submission" date="2019-11" db="EMBL/GenBank/DDBJ databases">
        <title>A de novo genome assembly of a pear dwarfing rootstock.</title>
        <authorList>
            <person name="Wang F."/>
            <person name="Wang J."/>
            <person name="Li S."/>
            <person name="Zhang Y."/>
            <person name="Fang M."/>
            <person name="Ma L."/>
            <person name="Zhao Y."/>
            <person name="Jiang S."/>
        </authorList>
    </citation>
    <scope>NUCLEOTIDE SEQUENCE [LARGE SCALE GENOMIC DNA]</scope>
    <source>
        <strain evidence="2">S2</strain>
        <tissue evidence="2">Leaf</tissue>
    </source>
</reference>
<dbReference type="OrthoDB" id="1740980at2759"/>
<gene>
    <name evidence="2" type="ORF">D8674_029274</name>
</gene>
<evidence type="ECO:0000313" key="2">
    <source>
        <dbReference type="EMBL" id="KAB2633027.1"/>
    </source>
</evidence>
<name>A0A5N5I1K7_9ROSA</name>
<feature type="compositionally biased region" description="Polar residues" evidence="1">
    <location>
        <begin position="1"/>
        <end position="16"/>
    </location>
</feature>
<reference evidence="2 3" key="1">
    <citation type="submission" date="2019-09" db="EMBL/GenBank/DDBJ databases">
        <authorList>
            <person name="Ou C."/>
        </authorList>
    </citation>
    <scope>NUCLEOTIDE SEQUENCE [LARGE SCALE GENOMIC DNA]</scope>
    <source>
        <strain evidence="2">S2</strain>
        <tissue evidence="2">Leaf</tissue>
    </source>
</reference>
<reference evidence="3" key="2">
    <citation type="submission" date="2019-10" db="EMBL/GenBank/DDBJ databases">
        <title>A de novo genome assembly of a pear dwarfing rootstock.</title>
        <authorList>
            <person name="Wang F."/>
            <person name="Wang J."/>
            <person name="Li S."/>
            <person name="Zhang Y."/>
            <person name="Fang M."/>
            <person name="Ma L."/>
            <person name="Zhao Y."/>
            <person name="Jiang S."/>
        </authorList>
    </citation>
    <scope>NUCLEOTIDE SEQUENCE [LARGE SCALE GENOMIC DNA]</scope>
</reference>
<sequence length="74" mass="8180">MPETSTAATAQPSGSRVQMWEKGEWVPSRARDGNFVNYLPQYEAVATGLGADEGELNALESRRVVDLLNRELSR</sequence>